<dbReference type="NCBIfam" id="TIGR01563">
    <property type="entry name" value="gp16_SPP1"/>
    <property type="match status" value="1"/>
</dbReference>
<dbReference type="Gene3D" id="2.40.10.270">
    <property type="entry name" value="Bacteriophage SPP1 head-tail adaptor protein"/>
    <property type="match status" value="1"/>
</dbReference>
<accession>A0A060VKJ2</accession>
<evidence type="ECO:0000313" key="5">
    <source>
        <dbReference type="Proteomes" id="UP000254799"/>
    </source>
</evidence>
<dbReference type="Proteomes" id="UP000255192">
    <property type="component" value="Unassembled WGS sequence"/>
</dbReference>
<dbReference type="EMBL" id="UGMD01000002">
    <property type="protein sequence ID" value="STU94614.1"/>
    <property type="molecule type" value="Genomic_DNA"/>
</dbReference>
<sequence>MKAGKMKRRVTIQQFVSHQDPNTGSVTKEWRDVATVWGEIDSVSGRELVAAQAEQSEMTVRIWIRYRKGVTTKNRLTCTEKGMPVTIYDIKAVLPDADRTRLEIMCTGGLTSG</sequence>
<evidence type="ECO:0000313" key="4">
    <source>
        <dbReference type="Proteomes" id="UP000254103"/>
    </source>
</evidence>
<gene>
    <name evidence="3" type="ORF">NCTC204_02599</name>
    <name evidence="2" type="ORF">NCTC5052_03746</name>
    <name evidence="1" type="ORF">NCTC8849_05675</name>
</gene>
<dbReference type="AlphaFoldDB" id="A0A060VKJ2"/>
<dbReference type="EMBL" id="UGLC01000002">
    <property type="protein sequence ID" value="STT57003.1"/>
    <property type="molecule type" value="Genomic_DNA"/>
</dbReference>
<evidence type="ECO:0000313" key="1">
    <source>
        <dbReference type="EMBL" id="STT57003.1"/>
    </source>
</evidence>
<dbReference type="Proteomes" id="UP000254799">
    <property type="component" value="Unassembled WGS sequence"/>
</dbReference>
<evidence type="ECO:0000313" key="6">
    <source>
        <dbReference type="Proteomes" id="UP000255192"/>
    </source>
</evidence>
<dbReference type="Proteomes" id="UP000254103">
    <property type="component" value="Unassembled WGS sequence"/>
</dbReference>
<name>A0A060VKJ2_KLEPN</name>
<proteinExistence type="predicted"/>
<dbReference type="InterPro" id="IPR038666">
    <property type="entry name" value="SSP1_head-tail_sf"/>
</dbReference>
<reference evidence="4 5" key="1">
    <citation type="submission" date="2018-06" db="EMBL/GenBank/DDBJ databases">
        <authorList>
            <consortium name="Pathogen Informatics"/>
            <person name="Doyle S."/>
        </authorList>
    </citation>
    <scope>NUCLEOTIDE SEQUENCE [LARGE SCALE GENOMIC DNA]</scope>
    <source>
        <strain evidence="3 6">NCTC204</strain>
        <strain evidence="2 4">NCTC5052</strain>
        <strain evidence="1 5">NCTC8849</strain>
    </source>
</reference>
<protein>
    <submittedName>
        <fullName evidence="2">Head-tail adaptor protein</fullName>
    </submittedName>
</protein>
<dbReference type="RefSeq" id="WP_025861185.1">
    <property type="nucleotide sequence ID" value="NZ_CAAKOJ010000022.1"/>
</dbReference>
<evidence type="ECO:0000313" key="2">
    <source>
        <dbReference type="EMBL" id="STT95251.1"/>
    </source>
</evidence>
<dbReference type="EMBL" id="UGLJ01000002">
    <property type="protein sequence ID" value="STT95251.1"/>
    <property type="molecule type" value="Genomic_DNA"/>
</dbReference>
<dbReference type="Pfam" id="PF05521">
    <property type="entry name" value="Phage_HCP"/>
    <property type="match status" value="1"/>
</dbReference>
<evidence type="ECO:0000313" key="3">
    <source>
        <dbReference type="EMBL" id="STU94614.1"/>
    </source>
</evidence>
<dbReference type="InterPro" id="IPR008767">
    <property type="entry name" value="Phage_SPP1_head-tail_adaptor"/>
</dbReference>
<organism evidence="2 4">
    <name type="scientific">Klebsiella pneumoniae</name>
    <dbReference type="NCBI Taxonomy" id="573"/>
    <lineage>
        <taxon>Bacteria</taxon>
        <taxon>Pseudomonadati</taxon>
        <taxon>Pseudomonadota</taxon>
        <taxon>Gammaproteobacteria</taxon>
        <taxon>Enterobacterales</taxon>
        <taxon>Enterobacteriaceae</taxon>
        <taxon>Klebsiella/Raoultella group</taxon>
        <taxon>Klebsiella</taxon>
        <taxon>Klebsiella pneumoniae complex</taxon>
    </lineage>
</organism>